<sequence>MTIKIFSVVFLLAITLRQSQSREVCVPLPDCSLVLCEGPPENCEPINVPGQCCPDISHCKRCLVDGTYYEDGEEVPQTNPCQFCTCYNSELVCAIIDCARPPPGCEGVIVPGQCCRDYSNCGLNCAAVSCLAPPVGCEPIEVPGQCCPDISQCK</sequence>
<gene>
    <name evidence="3" type="ORF">CLUMA_CG007133</name>
</gene>
<dbReference type="PROSITE" id="PS50184">
    <property type="entry name" value="VWFC_2"/>
    <property type="match status" value="1"/>
</dbReference>
<dbReference type="OrthoDB" id="6132182at2759"/>
<dbReference type="Gene3D" id="2.10.70.10">
    <property type="entry name" value="Complement Module, domain 1"/>
    <property type="match status" value="1"/>
</dbReference>
<proteinExistence type="predicted"/>
<feature type="signal peptide" evidence="1">
    <location>
        <begin position="1"/>
        <end position="21"/>
    </location>
</feature>
<dbReference type="EMBL" id="CVRI01000037">
    <property type="protein sequence ID" value="CRK93600.1"/>
    <property type="molecule type" value="Genomic_DNA"/>
</dbReference>
<name>A0A1J1HZS2_9DIPT</name>
<dbReference type="Proteomes" id="UP000183832">
    <property type="component" value="Unassembled WGS sequence"/>
</dbReference>
<reference evidence="3 4" key="1">
    <citation type="submission" date="2015-04" db="EMBL/GenBank/DDBJ databases">
        <authorList>
            <person name="Syromyatnikov M.Y."/>
            <person name="Popov V.N."/>
        </authorList>
    </citation>
    <scope>NUCLEOTIDE SEQUENCE [LARGE SCALE GENOMIC DNA]</scope>
</reference>
<feature type="domain" description="VWFC" evidence="2">
    <location>
        <begin position="60"/>
        <end position="122"/>
    </location>
</feature>
<evidence type="ECO:0000313" key="4">
    <source>
        <dbReference type="Proteomes" id="UP000183832"/>
    </source>
</evidence>
<dbReference type="Pfam" id="PF23334">
    <property type="entry name" value="VWC2L_2nd"/>
    <property type="match status" value="1"/>
</dbReference>
<keyword evidence="4" id="KW-1185">Reference proteome</keyword>
<keyword evidence="1" id="KW-0732">Signal</keyword>
<evidence type="ECO:0000313" key="3">
    <source>
        <dbReference type="EMBL" id="CRK93600.1"/>
    </source>
</evidence>
<evidence type="ECO:0000256" key="1">
    <source>
        <dbReference type="SAM" id="SignalP"/>
    </source>
</evidence>
<evidence type="ECO:0000259" key="2">
    <source>
        <dbReference type="PROSITE" id="PS50184"/>
    </source>
</evidence>
<dbReference type="AlphaFoldDB" id="A0A1J1HZS2"/>
<protein>
    <submittedName>
        <fullName evidence="3">CLUMA_CG007133, isoform A</fullName>
    </submittedName>
</protein>
<dbReference type="InterPro" id="IPR001007">
    <property type="entry name" value="VWF_dom"/>
</dbReference>
<dbReference type="SUPFAM" id="SSF57603">
    <property type="entry name" value="FnI-like domain"/>
    <property type="match status" value="1"/>
</dbReference>
<feature type="chain" id="PRO_5011977983" evidence="1">
    <location>
        <begin position="22"/>
        <end position="154"/>
    </location>
</feature>
<dbReference type="SMART" id="SM00214">
    <property type="entry name" value="VWC"/>
    <property type="match status" value="1"/>
</dbReference>
<accession>A0A1J1HZS2</accession>
<organism evidence="3 4">
    <name type="scientific">Clunio marinus</name>
    <dbReference type="NCBI Taxonomy" id="568069"/>
    <lineage>
        <taxon>Eukaryota</taxon>
        <taxon>Metazoa</taxon>
        <taxon>Ecdysozoa</taxon>
        <taxon>Arthropoda</taxon>
        <taxon>Hexapoda</taxon>
        <taxon>Insecta</taxon>
        <taxon>Pterygota</taxon>
        <taxon>Neoptera</taxon>
        <taxon>Endopterygota</taxon>
        <taxon>Diptera</taxon>
        <taxon>Nematocera</taxon>
        <taxon>Chironomoidea</taxon>
        <taxon>Chironomidae</taxon>
        <taxon>Clunio</taxon>
    </lineage>
</organism>